<reference evidence="1 2" key="1">
    <citation type="submission" date="2018-01" db="EMBL/GenBank/DDBJ databases">
        <title>Whole genome sequencing of Histamine producing bacteria.</title>
        <authorList>
            <person name="Butler K."/>
        </authorList>
    </citation>
    <scope>NUCLEOTIDE SEQUENCE [LARGE SCALE GENOMIC DNA]</scope>
    <source>
        <strain evidence="1 2">DSM 24669</strain>
    </source>
</reference>
<proteinExistence type="predicted"/>
<dbReference type="AlphaFoldDB" id="A0A0J8V531"/>
<gene>
    <name evidence="1" type="ORF">C9I94_10770</name>
</gene>
<organism evidence="1 2">
    <name type="scientific">Photobacterium swingsii</name>
    <dbReference type="NCBI Taxonomy" id="680026"/>
    <lineage>
        <taxon>Bacteria</taxon>
        <taxon>Pseudomonadati</taxon>
        <taxon>Pseudomonadota</taxon>
        <taxon>Gammaproteobacteria</taxon>
        <taxon>Vibrionales</taxon>
        <taxon>Vibrionaceae</taxon>
        <taxon>Photobacterium</taxon>
    </lineage>
</organism>
<dbReference type="EMBL" id="PYLZ01000005">
    <property type="protein sequence ID" value="PSW24511.1"/>
    <property type="molecule type" value="Genomic_DNA"/>
</dbReference>
<dbReference type="OrthoDB" id="5873380at2"/>
<dbReference type="STRING" id="680026.AB733_22970"/>
<name>A0A0J8V531_9GAMM</name>
<comment type="caution">
    <text evidence="1">The sequence shown here is derived from an EMBL/GenBank/DDBJ whole genome shotgun (WGS) entry which is preliminary data.</text>
</comment>
<sequence length="137" mass="14520">MAIKQAPTLKDVIYNGTHGNLSVAIGKVPQGVFAATDVIELLKLDAGVKLVDLTLVVTNVDAKAASATVEAEIKPKGKTAIKVSDLDLKAVGDQRAEGWFPKELYDVPCTLQLKVTGAFKADDEVYFKAFTTAVGSL</sequence>
<accession>A0A0J8V531</accession>
<dbReference type="RefSeq" id="WP_048900885.1">
    <property type="nucleotide sequence ID" value="NZ_AP024853.1"/>
</dbReference>
<dbReference type="Proteomes" id="UP000240481">
    <property type="component" value="Unassembled WGS sequence"/>
</dbReference>
<evidence type="ECO:0000313" key="1">
    <source>
        <dbReference type="EMBL" id="PSW24511.1"/>
    </source>
</evidence>
<protein>
    <submittedName>
        <fullName evidence="1">Uncharacterized protein</fullName>
    </submittedName>
</protein>
<evidence type="ECO:0000313" key="2">
    <source>
        <dbReference type="Proteomes" id="UP000240481"/>
    </source>
</evidence>
<keyword evidence="2" id="KW-1185">Reference proteome</keyword>